<dbReference type="Proteomes" id="UP000320475">
    <property type="component" value="Unassembled WGS sequence"/>
</dbReference>
<dbReference type="SUPFAM" id="SSF55979">
    <property type="entry name" value="DNA clamp"/>
    <property type="match status" value="1"/>
</dbReference>
<dbReference type="GO" id="GO:0006281">
    <property type="term" value="P:DNA repair"/>
    <property type="evidence" value="ECO:0007669"/>
    <property type="project" value="UniProtKB-KW"/>
</dbReference>
<keyword evidence="5" id="KW-0539">Nucleus</keyword>
<sequence length="322" mass="35725">MVDDNPDILVAKVVNVRSVVTVLKAIAFKGKAICEVTEKGLKFTTEGAAHTVQAHAYLESKTFDEYRFMPGQQAPALANDHLDDDEGGSSVIFSIELDDTIECLTIFGGSSLIPFSGKDHQSRGDAMGTAHPRSMKSETVVSLKMTLKRSIEELTLILEENGVMTVCRIPTSDAEINVDFVQEFKLRPLISKLIVSSEWLKFGFSDIDKTAEFITLQMSPHPPQMRISATTPAGEAQLDFPKGSEVVEAFHCEKGQEYKYKYSMIEPFFKALAVSTKTAIKMNEMGFLSMQFLIPIAEDETCFVEYLCLAMVNIDDETLCDD</sequence>
<evidence type="ECO:0000256" key="3">
    <source>
        <dbReference type="ARBA" id="ARBA00022763"/>
    </source>
</evidence>
<comment type="caution">
    <text evidence="6">The sequence shown here is derived from an EMBL/GenBank/DDBJ whole genome shotgun (WGS) entry which is preliminary data.</text>
</comment>
<keyword evidence="4" id="KW-0234">DNA repair</keyword>
<comment type="similarity">
    <text evidence="2">Belongs to the rad1 family.</text>
</comment>
<reference evidence="8 9" key="1">
    <citation type="journal article" date="2019" name="Sci. Rep.">
        <title>Comparative genomics of chytrid fungi reveal insights into the obligate biotrophic and pathogenic lifestyle of Synchytrium endobioticum.</title>
        <authorList>
            <person name="van de Vossenberg B.T.L.H."/>
            <person name="Warris S."/>
            <person name="Nguyen H.D.T."/>
            <person name="van Gent-Pelzer M.P.E."/>
            <person name="Joly D.L."/>
            <person name="van de Geest H.C."/>
            <person name="Bonants P.J.M."/>
            <person name="Smith D.S."/>
            <person name="Levesque C.A."/>
            <person name="van der Lee T.A.J."/>
        </authorList>
    </citation>
    <scope>NUCLEOTIDE SEQUENCE [LARGE SCALE GENOMIC DNA]</scope>
    <source>
        <strain evidence="7 9">LEV6574</strain>
        <strain evidence="6 8">MB42</strain>
    </source>
</reference>
<proteinExistence type="inferred from homology"/>
<dbReference type="VEuPathDB" id="FungiDB:SeMB42_g07523"/>
<comment type="subcellular location">
    <subcellularLocation>
        <location evidence="1">Nucleus</location>
    </subcellularLocation>
</comment>
<dbReference type="OrthoDB" id="337581at2759"/>
<dbReference type="GO" id="GO:0030896">
    <property type="term" value="C:checkpoint clamp complex"/>
    <property type="evidence" value="ECO:0007669"/>
    <property type="project" value="TreeGrafter"/>
</dbReference>
<evidence type="ECO:0008006" key="10">
    <source>
        <dbReference type="Google" id="ProtNLM"/>
    </source>
</evidence>
<evidence type="ECO:0000313" key="8">
    <source>
        <dbReference type="Proteomes" id="UP000317494"/>
    </source>
</evidence>
<accession>A0A507C132</accession>
<evidence type="ECO:0000313" key="6">
    <source>
        <dbReference type="EMBL" id="TPX33131.1"/>
    </source>
</evidence>
<dbReference type="InterPro" id="IPR003021">
    <property type="entry name" value="Rad1_Rec1_Rad17"/>
</dbReference>
<dbReference type="InterPro" id="IPR046938">
    <property type="entry name" value="DNA_clamp_sf"/>
</dbReference>
<gene>
    <name evidence="7" type="ORF">SeLEV6574_g06843</name>
    <name evidence="6" type="ORF">SeMB42_g07523</name>
</gene>
<dbReference type="Gene3D" id="3.70.10.10">
    <property type="match status" value="1"/>
</dbReference>
<evidence type="ECO:0000256" key="4">
    <source>
        <dbReference type="ARBA" id="ARBA00023204"/>
    </source>
</evidence>
<dbReference type="PANTHER" id="PTHR10870:SF0">
    <property type="entry name" value="CELL CYCLE CHECKPOINT PROTEIN RAD1"/>
    <property type="match status" value="1"/>
</dbReference>
<dbReference type="Proteomes" id="UP000317494">
    <property type="component" value="Unassembled WGS sequence"/>
</dbReference>
<evidence type="ECO:0000256" key="1">
    <source>
        <dbReference type="ARBA" id="ARBA00004123"/>
    </source>
</evidence>
<evidence type="ECO:0000313" key="9">
    <source>
        <dbReference type="Proteomes" id="UP000320475"/>
    </source>
</evidence>
<keyword evidence="3" id="KW-0227">DNA damage</keyword>
<dbReference type="EMBL" id="QEAM01000421">
    <property type="protein sequence ID" value="TPX40025.1"/>
    <property type="molecule type" value="Genomic_DNA"/>
</dbReference>
<evidence type="ECO:0000256" key="2">
    <source>
        <dbReference type="ARBA" id="ARBA00010991"/>
    </source>
</evidence>
<dbReference type="STRING" id="286115.A0A507C132"/>
<dbReference type="PRINTS" id="PR01245">
    <property type="entry name" value="RAD1REC1"/>
</dbReference>
<dbReference type="EMBL" id="QEAN01000547">
    <property type="protein sequence ID" value="TPX33131.1"/>
    <property type="molecule type" value="Genomic_DNA"/>
</dbReference>
<evidence type="ECO:0000313" key="7">
    <source>
        <dbReference type="EMBL" id="TPX40025.1"/>
    </source>
</evidence>
<dbReference type="PANTHER" id="PTHR10870">
    <property type="entry name" value="CELL CYCLE CHECKPOINT PROTEIN RAD1"/>
    <property type="match status" value="1"/>
</dbReference>
<dbReference type="Pfam" id="PF02144">
    <property type="entry name" value="Rad1"/>
    <property type="match status" value="1"/>
</dbReference>
<dbReference type="GO" id="GO:0000077">
    <property type="term" value="P:DNA damage checkpoint signaling"/>
    <property type="evidence" value="ECO:0007669"/>
    <property type="project" value="InterPro"/>
</dbReference>
<organism evidence="6 8">
    <name type="scientific">Synchytrium endobioticum</name>
    <dbReference type="NCBI Taxonomy" id="286115"/>
    <lineage>
        <taxon>Eukaryota</taxon>
        <taxon>Fungi</taxon>
        <taxon>Fungi incertae sedis</taxon>
        <taxon>Chytridiomycota</taxon>
        <taxon>Chytridiomycota incertae sedis</taxon>
        <taxon>Chytridiomycetes</taxon>
        <taxon>Synchytriales</taxon>
        <taxon>Synchytriaceae</taxon>
        <taxon>Synchytrium</taxon>
    </lineage>
</organism>
<dbReference type="AlphaFoldDB" id="A0A507C132"/>
<protein>
    <recommendedName>
        <fullName evidence="10">Proliferating cell nuclear antigen</fullName>
    </recommendedName>
</protein>
<name>A0A507C132_9FUNG</name>
<evidence type="ECO:0000256" key="5">
    <source>
        <dbReference type="ARBA" id="ARBA00023242"/>
    </source>
</evidence>
<keyword evidence="8" id="KW-1185">Reference proteome</keyword>